<evidence type="ECO:0000313" key="1">
    <source>
        <dbReference type="Proteomes" id="UP000887565"/>
    </source>
</evidence>
<protein>
    <submittedName>
        <fullName evidence="2">Uncharacterized protein</fullName>
    </submittedName>
</protein>
<accession>A0A915J6G8</accession>
<proteinExistence type="predicted"/>
<keyword evidence="1" id="KW-1185">Reference proteome</keyword>
<sequence length="81" mass="9548">MDIVLLRPSQIYDKRQIRRPKDQVPVKRQNKIPRIKTDQILKSSCLSKASHRYKIGILSFLNTMVEQSTVDRAVPKEWEDL</sequence>
<dbReference type="AlphaFoldDB" id="A0A915J6G8"/>
<dbReference type="Proteomes" id="UP000887565">
    <property type="component" value="Unplaced"/>
</dbReference>
<name>A0A915J6G8_ROMCU</name>
<dbReference type="WBParaSite" id="nRc.2.0.1.t22062-RA">
    <property type="protein sequence ID" value="nRc.2.0.1.t22062-RA"/>
    <property type="gene ID" value="nRc.2.0.1.g22062"/>
</dbReference>
<evidence type="ECO:0000313" key="2">
    <source>
        <dbReference type="WBParaSite" id="nRc.2.0.1.t22062-RA"/>
    </source>
</evidence>
<reference evidence="2" key="1">
    <citation type="submission" date="2022-11" db="UniProtKB">
        <authorList>
            <consortium name="WormBaseParasite"/>
        </authorList>
    </citation>
    <scope>IDENTIFICATION</scope>
</reference>
<organism evidence="1 2">
    <name type="scientific">Romanomermis culicivorax</name>
    <name type="common">Nematode worm</name>
    <dbReference type="NCBI Taxonomy" id="13658"/>
    <lineage>
        <taxon>Eukaryota</taxon>
        <taxon>Metazoa</taxon>
        <taxon>Ecdysozoa</taxon>
        <taxon>Nematoda</taxon>
        <taxon>Enoplea</taxon>
        <taxon>Dorylaimia</taxon>
        <taxon>Mermithida</taxon>
        <taxon>Mermithoidea</taxon>
        <taxon>Mermithidae</taxon>
        <taxon>Romanomermis</taxon>
    </lineage>
</organism>